<evidence type="ECO:0000313" key="1">
    <source>
        <dbReference type="EMBL" id="VFK48028.1"/>
    </source>
</evidence>
<gene>
    <name evidence="1" type="ORF">BECKTC1821D_GA0114238_105614</name>
    <name evidence="2" type="ORF">BECKTC1821F_GA0114240_10922</name>
</gene>
<accession>A0A450Z2S8</accession>
<reference evidence="1" key="1">
    <citation type="submission" date="2019-02" db="EMBL/GenBank/DDBJ databases">
        <authorList>
            <person name="Gruber-Vodicka R. H."/>
            <person name="Seah K. B. B."/>
        </authorList>
    </citation>
    <scope>NUCLEOTIDE SEQUENCE</scope>
    <source>
        <strain evidence="1">BECK_BZ123</strain>
        <strain evidence="2">BECK_BZ126</strain>
    </source>
</reference>
<dbReference type="AlphaFoldDB" id="A0A450Z2S8"/>
<evidence type="ECO:0000313" key="2">
    <source>
        <dbReference type="EMBL" id="VFK63321.1"/>
    </source>
</evidence>
<name>A0A450Z2S8_9GAMM</name>
<organism evidence="1">
    <name type="scientific">Candidatus Kentrum sp. TC</name>
    <dbReference type="NCBI Taxonomy" id="2126339"/>
    <lineage>
        <taxon>Bacteria</taxon>
        <taxon>Pseudomonadati</taxon>
        <taxon>Pseudomonadota</taxon>
        <taxon>Gammaproteobacteria</taxon>
        <taxon>Candidatus Kentrum</taxon>
    </lineage>
</organism>
<protein>
    <submittedName>
        <fullName evidence="1">Uncharacterized protein</fullName>
    </submittedName>
</protein>
<dbReference type="EMBL" id="CAADFW010000092">
    <property type="protein sequence ID" value="VFK63321.1"/>
    <property type="molecule type" value="Genomic_DNA"/>
</dbReference>
<sequence length="70" mass="8260">MEIYRNTTTIISNRNGSINMDNYFNFCTKSCQRLINRVIYNFKYHMMQACSIISISYIHPGTFSNCIESF</sequence>
<proteinExistence type="predicted"/>
<dbReference type="EMBL" id="CAADFS010000056">
    <property type="protein sequence ID" value="VFK48028.1"/>
    <property type="molecule type" value="Genomic_DNA"/>
</dbReference>